<dbReference type="PROSITE" id="PS00028">
    <property type="entry name" value="ZINC_FINGER_C2H2_1"/>
    <property type="match status" value="5"/>
</dbReference>
<dbReference type="AlphaFoldDB" id="A0AAV8WBJ5"/>
<dbReference type="PANTHER" id="PTHR24379">
    <property type="entry name" value="KRAB AND ZINC FINGER DOMAIN-CONTAINING"/>
    <property type="match status" value="1"/>
</dbReference>
<comment type="caution">
    <text evidence="13">The sequence shown here is derived from an EMBL/GenBank/DDBJ whole genome shotgun (WGS) entry which is preliminary data.</text>
</comment>
<feature type="domain" description="C2H2-type" evidence="12">
    <location>
        <begin position="212"/>
        <end position="240"/>
    </location>
</feature>
<proteinExistence type="inferred from homology"/>
<dbReference type="SUPFAM" id="SSF57667">
    <property type="entry name" value="beta-beta-alpha zinc fingers"/>
    <property type="match status" value="4"/>
</dbReference>
<evidence type="ECO:0000256" key="4">
    <source>
        <dbReference type="ARBA" id="ARBA00022737"/>
    </source>
</evidence>
<evidence type="ECO:0000256" key="7">
    <source>
        <dbReference type="ARBA" id="ARBA00023015"/>
    </source>
</evidence>
<dbReference type="Proteomes" id="UP001159042">
    <property type="component" value="Unassembled WGS sequence"/>
</dbReference>
<feature type="domain" description="C2H2-type" evidence="12">
    <location>
        <begin position="182"/>
        <end position="209"/>
    </location>
</feature>
<evidence type="ECO:0000256" key="8">
    <source>
        <dbReference type="ARBA" id="ARBA00023125"/>
    </source>
</evidence>
<dbReference type="PROSITE" id="PS50157">
    <property type="entry name" value="ZINC_FINGER_C2H2_2"/>
    <property type="match status" value="6"/>
</dbReference>
<evidence type="ECO:0000313" key="13">
    <source>
        <dbReference type="EMBL" id="KAJ8923938.1"/>
    </source>
</evidence>
<keyword evidence="9" id="KW-0804">Transcription</keyword>
<keyword evidence="10" id="KW-0539">Nucleus</keyword>
<protein>
    <recommendedName>
        <fullName evidence="12">C2H2-type domain-containing protein</fullName>
    </recommendedName>
</protein>
<evidence type="ECO:0000256" key="1">
    <source>
        <dbReference type="ARBA" id="ARBA00004123"/>
    </source>
</evidence>
<gene>
    <name evidence="13" type="ORF">NQ315_006714</name>
</gene>
<dbReference type="InterPro" id="IPR013087">
    <property type="entry name" value="Znf_C2H2_type"/>
</dbReference>
<keyword evidence="14" id="KW-1185">Reference proteome</keyword>
<keyword evidence="8" id="KW-0238">DNA-binding</keyword>
<organism evidence="13 14">
    <name type="scientific">Exocentrus adspersus</name>
    <dbReference type="NCBI Taxonomy" id="1586481"/>
    <lineage>
        <taxon>Eukaryota</taxon>
        <taxon>Metazoa</taxon>
        <taxon>Ecdysozoa</taxon>
        <taxon>Arthropoda</taxon>
        <taxon>Hexapoda</taxon>
        <taxon>Insecta</taxon>
        <taxon>Pterygota</taxon>
        <taxon>Neoptera</taxon>
        <taxon>Endopterygota</taxon>
        <taxon>Coleoptera</taxon>
        <taxon>Polyphaga</taxon>
        <taxon>Cucujiformia</taxon>
        <taxon>Chrysomeloidea</taxon>
        <taxon>Cerambycidae</taxon>
        <taxon>Lamiinae</taxon>
        <taxon>Acanthocinini</taxon>
        <taxon>Exocentrus</taxon>
    </lineage>
</organism>
<reference evidence="13 14" key="1">
    <citation type="journal article" date="2023" name="Insect Mol. Biol.">
        <title>Genome sequencing provides insights into the evolution of gene families encoding plant cell wall-degrading enzymes in longhorned beetles.</title>
        <authorList>
            <person name="Shin N.R."/>
            <person name="Okamura Y."/>
            <person name="Kirsch R."/>
            <person name="Pauchet Y."/>
        </authorList>
    </citation>
    <scope>NUCLEOTIDE SEQUENCE [LARGE SCALE GENOMIC DNA]</scope>
    <source>
        <strain evidence="13">EAD_L_NR</strain>
    </source>
</reference>
<evidence type="ECO:0000256" key="5">
    <source>
        <dbReference type="ARBA" id="ARBA00022771"/>
    </source>
</evidence>
<sequence length="362" mass="42233">MSLRSHLIHDHGVGNSDLGKTLLTENNECEVTNDTENFINFTPEIDTDTVPQKKDVKVVTLPQVDITQKNCEKIFGTLMKQQNQATKYDSKKLNKCAFPSCKVRFQDQDKLTYHLNCHTDCGFKCNECGEKYLFWKPLTSHLWRLHRIDMDLYSCDKCEYKSFSLAKLNNIHKLIHSEVRAFLCDICNKSFKNSKQLRNHKMTHKNKSHLLHICEGCSKTFTDRRQLKIHMDVVHKKIRPYLCSYCGYKGSSRSSLKMHIRQHTGEKPFSCESCSYTTSDHNSLRRHKLRHTGQKPYKCTYCSYACIQSSTYKTHLKTKHPGMEKDLMFTCHQCQFRSVNKDMFTSHLITVHKIKPQSNSNS</sequence>
<keyword evidence="6" id="KW-0862">Zinc</keyword>
<evidence type="ECO:0000313" key="14">
    <source>
        <dbReference type="Proteomes" id="UP001159042"/>
    </source>
</evidence>
<dbReference type="FunFam" id="3.30.160.60:FF:001370">
    <property type="entry name" value="Zinc finger protein"/>
    <property type="match status" value="1"/>
</dbReference>
<keyword evidence="7" id="KW-0805">Transcription regulation</keyword>
<comment type="subcellular location">
    <subcellularLocation>
        <location evidence="1">Nucleus</location>
    </subcellularLocation>
</comment>
<evidence type="ECO:0000256" key="9">
    <source>
        <dbReference type="ARBA" id="ARBA00023163"/>
    </source>
</evidence>
<dbReference type="PANTHER" id="PTHR24379:SF121">
    <property type="entry name" value="C2H2-TYPE DOMAIN-CONTAINING PROTEIN"/>
    <property type="match status" value="1"/>
</dbReference>
<dbReference type="Gene3D" id="3.30.160.60">
    <property type="entry name" value="Classic Zinc Finger"/>
    <property type="match status" value="6"/>
</dbReference>
<keyword evidence="5 11" id="KW-0863">Zinc-finger</keyword>
<keyword evidence="3" id="KW-0479">Metal-binding</keyword>
<dbReference type="FunFam" id="3.30.160.60:FF:000446">
    <property type="entry name" value="Zinc finger protein"/>
    <property type="match status" value="2"/>
</dbReference>
<accession>A0AAV8WBJ5</accession>
<feature type="domain" description="C2H2-type" evidence="12">
    <location>
        <begin position="123"/>
        <end position="151"/>
    </location>
</feature>
<evidence type="ECO:0000256" key="2">
    <source>
        <dbReference type="ARBA" id="ARBA00006991"/>
    </source>
</evidence>
<feature type="domain" description="C2H2-type" evidence="12">
    <location>
        <begin position="241"/>
        <end position="268"/>
    </location>
</feature>
<dbReference type="EMBL" id="JANEYG010000003">
    <property type="protein sequence ID" value="KAJ8923938.1"/>
    <property type="molecule type" value="Genomic_DNA"/>
</dbReference>
<dbReference type="GO" id="GO:0008270">
    <property type="term" value="F:zinc ion binding"/>
    <property type="evidence" value="ECO:0007669"/>
    <property type="project" value="UniProtKB-KW"/>
</dbReference>
<comment type="similarity">
    <text evidence="2">Belongs to the krueppel C2H2-type zinc-finger protein family.</text>
</comment>
<dbReference type="SMART" id="SM00355">
    <property type="entry name" value="ZnF_C2H2"/>
    <property type="match status" value="9"/>
</dbReference>
<evidence type="ECO:0000256" key="11">
    <source>
        <dbReference type="PROSITE-ProRule" id="PRU00042"/>
    </source>
</evidence>
<evidence type="ECO:0000256" key="6">
    <source>
        <dbReference type="ARBA" id="ARBA00022833"/>
    </source>
</evidence>
<name>A0AAV8WBJ5_9CUCU</name>
<evidence type="ECO:0000256" key="3">
    <source>
        <dbReference type="ARBA" id="ARBA00022723"/>
    </source>
</evidence>
<evidence type="ECO:0000256" key="10">
    <source>
        <dbReference type="ARBA" id="ARBA00023242"/>
    </source>
</evidence>
<dbReference type="InterPro" id="IPR036236">
    <property type="entry name" value="Znf_C2H2_sf"/>
</dbReference>
<feature type="domain" description="C2H2-type" evidence="12">
    <location>
        <begin position="269"/>
        <end position="296"/>
    </location>
</feature>
<dbReference type="GO" id="GO:0005634">
    <property type="term" value="C:nucleus"/>
    <property type="evidence" value="ECO:0007669"/>
    <property type="project" value="UniProtKB-SubCell"/>
</dbReference>
<evidence type="ECO:0000259" key="12">
    <source>
        <dbReference type="PROSITE" id="PS50157"/>
    </source>
</evidence>
<dbReference type="GO" id="GO:0003690">
    <property type="term" value="F:double-stranded DNA binding"/>
    <property type="evidence" value="ECO:0007669"/>
    <property type="project" value="UniProtKB-ARBA"/>
</dbReference>
<dbReference type="Pfam" id="PF00096">
    <property type="entry name" value="zf-C2H2"/>
    <property type="match status" value="3"/>
</dbReference>
<feature type="domain" description="C2H2-type" evidence="12">
    <location>
        <begin position="297"/>
        <end position="325"/>
    </location>
</feature>
<keyword evidence="4" id="KW-0677">Repeat</keyword>